<keyword evidence="4" id="KW-1185">Reference proteome</keyword>
<keyword evidence="2" id="KW-0862">Zinc</keyword>
<dbReference type="InterPro" id="IPR017850">
    <property type="entry name" value="Alkaline_phosphatase_core_sf"/>
</dbReference>
<evidence type="ECO:0000256" key="2">
    <source>
        <dbReference type="PIRSR" id="PIRSR601952-2"/>
    </source>
</evidence>
<dbReference type="Proteomes" id="UP001219518">
    <property type="component" value="Unassembled WGS sequence"/>
</dbReference>
<comment type="cofactor">
    <cofactor evidence="2">
        <name>Zn(2+)</name>
        <dbReference type="ChEBI" id="CHEBI:29105"/>
    </cofactor>
    <text evidence="2">Binds 2 Zn(2+) ions.</text>
</comment>
<name>A0AAE1LMD5_9NEOP</name>
<keyword evidence="2" id="KW-0479">Metal-binding</keyword>
<sequence length="92" mass="10210">MLKDRDFWYEEARAALRQRLSLAGQTRPAPRAKNVIFMVGDGMGVSTVTAARILRGQRQGRPGEEATLAWDRFPTVGLAKVSARARPERSAL</sequence>
<reference evidence="3" key="2">
    <citation type="journal article" date="2023" name="BMC Genomics">
        <title>Pest status, molecular evolution, and epigenetic factors derived from the genome assembly of Frankliniella fusca, a thysanopteran phytovirus vector.</title>
        <authorList>
            <person name="Catto M.A."/>
            <person name="Labadie P.E."/>
            <person name="Jacobson A.L."/>
            <person name="Kennedy G.G."/>
            <person name="Srinivasan R."/>
            <person name="Hunt B.G."/>
        </authorList>
    </citation>
    <scope>NUCLEOTIDE SEQUENCE</scope>
    <source>
        <strain evidence="3">PL_HMW_Pooled</strain>
    </source>
</reference>
<comment type="caution">
    <text evidence="3">The sequence shown here is derived from an EMBL/GenBank/DDBJ whole genome shotgun (WGS) entry which is preliminary data.</text>
</comment>
<dbReference type="EMBL" id="JAHWGI010001209">
    <property type="protein sequence ID" value="KAK3925023.1"/>
    <property type="molecule type" value="Genomic_DNA"/>
</dbReference>
<dbReference type="GO" id="GO:0046872">
    <property type="term" value="F:metal ion binding"/>
    <property type="evidence" value="ECO:0007669"/>
    <property type="project" value="UniProtKB-KW"/>
</dbReference>
<dbReference type="PANTHER" id="PTHR11596:SF91">
    <property type="entry name" value="ALKALINE PHOSPHATASE-RELATED"/>
    <property type="match status" value="1"/>
</dbReference>
<feature type="binding site" evidence="2">
    <location>
        <position position="41"/>
    </location>
    <ligand>
        <name>Zn(2+)</name>
        <dbReference type="ChEBI" id="CHEBI:29105"/>
        <label>2</label>
    </ligand>
</feature>
<dbReference type="Pfam" id="PF00245">
    <property type="entry name" value="Alk_phosphatase"/>
    <property type="match status" value="1"/>
</dbReference>
<feature type="binding site" evidence="2">
    <location>
        <position position="41"/>
    </location>
    <ligand>
        <name>Mg(2+)</name>
        <dbReference type="ChEBI" id="CHEBI:18420"/>
    </ligand>
</feature>
<protein>
    <recommendedName>
        <fullName evidence="1">alkaline phosphatase</fullName>
        <ecNumber evidence="1">3.1.3.1</ecNumber>
    </recommendedName>
</protein>
<evidence type="ECO:0000313" key="4">
    <source>
        <dbReference type="Proteomes" id="UP001219518"/>
    </source>
</evidence>
<evidence type="ECO:0000313" key="3">
    <source>
        <dbReference type="EMBL" id="KAK3925023.1"/>
    </source>
</evidence>
<dbReference type="AlphaFoldDB" id="A0AAE1LMD5"/>
<reference evidence="3" key="1">
    <citation type="submission" date="2021-07" db="EMBL/GenBank/DDBJ databases">
        <authorList>
            <person name="Catto M.A."/>
            <person name="Jacobson A."/>
            <person name="Kennedy G."/>
            <person name="Labadie P."/>
            <person name="Hunt B.G."/>
            <person name="Srinivasan R."/>
        </authorList>
    </citation>
    <scope>NUCLEOTIDE SEQUENCE</scope>
    <source>
        <strain evidence="3">PL_HMW_Pooled</strain>
        <tissue evidence="3">Head</tissue>
    </source>
</reference>
<comment type="cofactor">
    <cofactor evidence="2">
        <name>Mg(2+)</name>
        <dbReference type="ChEBI" id="CHEBI:18420"/>
    </cofactor>
    <text evidence="2">Binds 1 Mg(2+) ion.</text>
</comment>
<gene>
    <name evidence="3" type="ORF">KUF71_013296</name>
</gene>
<accession>A0AAE1LMD5</accession>
<dbReference type="EC" id="3.1.3.1" evidence="1"/>
<organism evidence="3 4">
    <name type="scientific">Frankliniella fusca</name>
    <dbReference type="NCBI Taxonomy" id="407009"/>
    <lineage>
        <taxon>Eukaryota</taxon>
        <taxon>Metazoa</taxon>
        <taxon>Ecdysozoa</taxon>
        <taxon>Arthropoda</taxon>
        <taxon>Hexapoda</taxon>
        <taxon>Insecta</taxon>
        <taxon>Pterygota</taxon>
        <taxon>Neoptera</taxon>
        <taxon>Paraneoptera</taxon>
        <taxon>Thysanoptera</taxon>
        <taxon>Terebrantia</taxon>
        <taxon>Thripoidea</taxon>
        <taxon>Thripidae</taxon>
        <taxon>Frankliniella</taxon>
    </lineage>
</organism>
<dbReference type="GO" id="GO:0004035">
    <property type="term" value="F:alkaline phosphatase activity"/>
    <property type="evidence" value="ECO:0007669"/>
    <property type="project" value="UniProtKB-EC"/>
</dbReference>
<dbReference type="SUPFAM" id="SSF53649">
    <property type="entry name" value="Alkaline phosphatase-like"/>
    <property type="match status" value="1"/>
</dbReference>
<evidence type="ECO:0000256" key="1">
    <source>
        <dbReference type="ARBA" id="ARBA00012647"/>
    </source>
</evidence>
<keyword evidence="2" id="KW-0460">Magnesium</keyword>
<dbReference type="Gene3D" id="3.40.720.10">
    <property type="entry name" value="Alkaline Phosphatase, subunit A"/>
    <property type="match status" value="1"/>
</dbReference>
<dbReference type="InterPro" id="IPR001952">
    <property type="entry name" value="Alkaline_phosphatase"/>
</dbReference>
<dbReference type="PANTHER" id="PTHR11596">
    <property type="entry name" value="ALKALINE PHOSPHATASE"/>
    <property type="match status" value="1"/>
</dbReference>
<proteinExistence type="predicted"/>